<dbReference type="PANTHER" id="PTHR43317:SF1">
    <property type="entry name" value="THERMOSPERMINE SYNTHASE ACAULIS5"/>
    <property type="match status" value="1"/>
</dbReference>
<evidence type="ECO:0008006" key="4">
    <source>
        <dbReference type="Google" id="ProtNLM"/>
    </source>
</evidence>
<evidence type="ECO:0000313" key="3">
    <source>
        <dbReference type="Proteomes" id="UP001301140"/>
    </source>
</evidence>
<proteinExistence type="predicted"/>
<dbReference type="EMBL" id="JARGEQ010000059">
    <property type="protein sequence ID" value="MDF1586032.1"/>
    <property type="molecule type" value="Genomic_DNA"/>
</dbReference>
<dbReference type="Proteomes" id="UP001301140">
    <property type="component" value="Unassembled WGS sequence"/>
</dbReference>
<dbReference type="InterPro" id="IPR029063">
    <property type="entry name" value="SAM-dependent_MTases_sf"/>
</dbReference>
<dbReference type="Pfam" id="PF01564">
    <property type="entry name" value="Spermine_synth"/>
    <property type="match status" value="1"/>
</dbReference>
<keyword evidence="1" id="KW-0620">Polyamine biosynthesis</keyword>
<reference evidence="2 3" key="1">
    <citation type="submission" date="2023-03" db="EMBL/GenBank/DDBJ databases">
        <title>YIM 152171 draft genome.</title>
        <authorList>
            <person name="Yang Z."/>
        </authorList>
    </citation>
    <scope>NUCLEOTIDE SEQUENCE [LARGE SCALE GENOMIC DNA]</scope>
    <source>
        <strain evidence="2 3">YIM 152171</strain>
    </source>
</reference>
<dbReference type="RefSeq" id="WP_327788452.1">
    <property type="nucleotide sequence ID" value="NZ_JARGEQ010000059.1"/>
</dbReference>
<evidence type="ECO:0000256" key="1">
    <source>
        <dbReference type="ARBA" id="ARBA00023115"/>
    </source>
</evidence>
<gene>
    <name evidence="2" type="ORF">PZ740_06505</name>
</gene>
<comment type="caution">
    <text evidence="2">The sequence shown here is derived from an EMBL/GenBank/DDBJ whole genome shotgun (WGS) entry which is preliminary data.</text>
</comment>
<keyword evidence="3" id="KW-1185">Reference proteome</keyword>
<organism evidence="2 3">
    <name type="scientific">Marinimicrococcus flavescens</name>
    <dbReference type="NCBI Taxonomy" id="3031815"/>
    <lineage>
        <taxon>Bacteria</taxon>
        <taxon>Pseudomonadati</taxon>
        <taxon>Pseudomonadota</taxon>
        <taxon>Alphaproteobacteria</taxon>
        <taxon>Geminicoccales</taxon>
        <taxon>Geminicoccaceae</taxon>
        <taxon>Marinimicrococcus</taxon>
    </lineage>
</organism>
<sequence length="316" mass="35378">MLRTVHLAGLPGVEFAFAETRTGVVALRRQDRVLTFPEEATVLHQTRLDVVGSQHGRLDPAPADGDPRAAAAREGWHDEEWALAAHPRPRRVLVTGLGDAQMVEVALGRPEVESLTVVELDAGLRRLLEGTSRGRRVFGDRRLRYVVDDGRRWLLANPRERFDFVLMFPLPAGHAYYTNLYSREFLELLRDRLEPGGMIGLSTADSYASARTMALVFPALLRLGGEFYLASITPIGWRMAGLPGPAAALLGRIEADRARILEATEGVPENRDLRPNSEYFLTYPWREVLAVNRGRAARAPLDYRFETPPPRGRLLR</sequence>
<dbReference type="SUPFAM" id="SSF53335">
    <property type="entry name" value="S-adenosyl-L-methionine-dependent methyltransferases"/>
    <property type="match status" value="1"/>
</dbReference>
<accession>A0AAP3XR02</accession>
<dbReference type="AlphaFoldDB" id="A0AAP3XR02"/>
<dbReference type="GO" id="GO:0006596">
    <property type="term" value="P:polyamine biosynthetic process"/>
    <property type="evidence" value="ECO:0007669"/>
    <property type="project" value="UniProtKB-KW"/>
</dbReference>
<dbReference type="Gene3D" id="3.40.50.150">
    <property type="entry name" value="Vaccinia Virus protein VP39"/>
    <property type="match status" value="1"/>
</dbReference>
<dbReference type="PANTHER" id="PTHR43317">
    <property type="entry name" value="THERMOSPERMINE SYNTHASE ACAULIS5"/>
    <property type="match status" value="1"/>
</dbReference>
<protein>
    <recommendedName>
        <fullName evidence="4">Spermidine synthase</fullName>
    </recommendedName>
</protein>
<name>A0AAP3XR02_9PROT</name>
<evidence type="ECO:0000313" key="2">
    <source>
        <dbReference type="EMBL" id="MDF1586032.1"/>
    </source>
</evidence>